<dbReference type="InterPro" id="IPR013185">
    <property type="entry name" value="Transl_elong_KOW-like"/>
</dbReference>
<keyword evidence="5" id="KW-0251">Elongation factor</keyword>
<protein>
    <recommendedName>
        <fullName evidence="7">Elongation factor P C-terminal domain-containing protein</fullName>
    </recommendedName>
</protein>
<comment type="caution">
    <text evidence="8">The sequence shown here is derived from an EMBL/GenBank/DDBJ whole genome shotgun (WGS) entry which is preliminary data.</text>
</comment>
<dbReference type="Proteomes" id="UP000176431">
    <property type="component" value="Unassembled WGS sequence"/>
</dbReference>
<dbReference type="GO" id="GO:0005829">
    <property type="term" value="C:cytosol"/>
    <property type="evidence" value="ECO:0007669"/>
    <property type="project" value="UniProtKB-ARBA"/>
</dbReference>
<dbReference type="FunFam" id="2.40.50.140:FF:000004">
    <property type="entry name" value="Elongation factor P"/>
    <property type="match status" value="1"/>
</dbReference>
<evidence type="ECO:0000256" key="1">
    <source>
        <dbReference type="ARBA" id="ARBA00004496"/>
    </source>
</evidence>
<dbReference type="InterPro" id="IPR020599">
    <property type="entry name" value="Transl_elong_fac_P/YeiP"/>
</dbReference>
<evidence type="ECO:0000256" key="4">
    <source>
        <dbReference type="ARBA" id="ARBA00022490"/>
    </source>
</evidence>
<evidence type="ECO:0000259" key="7">
    <source>
        <dbReference type="SMART" id="SM00841"/>
    </source>
</evidence>
<dbReference type="SUPFAM" id="SSF50249">
    <property type="entry name" value="Nucleic acid-binding proteins"/>
    <property type="match status" value="1"/>
</dbReference>
<evidence type="ECO:0000256" key="2">
    <source>
        <dbReference type="ARBA" id="ARBA00004815"/>
    </source>
</evidence>
<evidence type="ECO:0000313" key="9">
    <source>
        <dbReference type="Proteomes" id="UP000176431"/>
    </source>
</evidence>
<dbReference type="InterPro" id="IPR008991">
    <property type="entry name" value="Translation_prot_SH3-like_sf"/>
</dbReference>
<comment type="similarity">
    <text evidence="3">Belongs to the elongation factor P family.</text>
</comment>
<dbReference type="PIRSF" id="PIRSF005901">
    <property type="entry name" value="EF-P"/>
    <property type="match status" value="1"/>
</dbReference>
<proteinExistence type="inferred from homology"/>
<gene>
    <name evidence="8" type="ORF">A2819_00555</name>
</gene>
<organism evidence="8 9">
    <name type="scientific">Candidatus Azambacteria bacterium RIFCSPHIGHO2_01_FULL_40_24</name>
    <dbReference type="NCBI Taxonomy" id="1797301"/>
    <lineage>
        <taxon>Bacteria</taxon>
        <taxon>Candidatus Azamiibacteriota</taxon>
    </lineage>
</organism>
<comment type="pathway">
    <text evidence="2">Protein biosynthesis; polypeptide chain elongation.</text>
</comment>
<dbReference type="CDD" id="cd05794">
    <property type="entry name" value="S1_EF-P_repeat_2"/>
    <property type="match status" value="1"/>
</dbReference>
<dbReference type="Pfam" id="PF09285">
    <property type="entry name" value="Elong-fact-P_C"/>
    <property type="match status" value="1"/>
</dbReference>
<keyword evidence="4" id="KW-0963">Cytoplasm</keyword>
<dbReference type="InterPro" id="IPR014722">
    <property type="entry name" value="Rib_uL2_dom2"/>
</dbReference>
<dbReference type="PANTHER" id="PTHR30053:SF12">
    <property type="entry name" value="ELONGATION FACTOR P (EF-P) FAMILY PROTEIN"/>
    <property type="match status" value="1"/>
</dbReference>
<reference evidence="8 9" key="1">
    <citation type="journal article" date="2016" name="Nat. Commun.">
        <title>Thousands of microbial genomes shed light on interconnected biogeochemical processes in an aquifer system.</title>
        <authorList>
            <person name="Anantharaman K."/>
            <person name="Brown C.T."/>
            <person name="Hug L.A."/>
            <person name="Sharon I."/>
            <person name="Castelle C.J."/>
            <person name="Probst A.J."/>
            <person name="Thomas B.C."/>
            <person name="Singh A."/>
            <person name="Wilkins M.J."/>
            <person name="Karaoz U."/>
            <person name="Brodie E.L."/>
            <person name="Williams K.H."/>
            <person name="Hubbard S.S."/>
            <person name="Banfield J.F."/>
        </authorList>
    </citation>
    <scope>NUCLEOTIDE SEQUENCE [LARGE SCALE GENOMIC DNA]</scope>
</reference>
<dbReference type="EMBL" id="MEYK01000031">
    <property type="protein sequence ID" value="OGD24847.1"/>
    <property type="molecule type" value="Genomic_DNA"/>
</dbReference>
<dbReference type="FunFam" id="2.30.30.30:FF:000003">
    <property type="entry name" value="Elongation factor P"/>
    <property type="match status" value="1"/>
</dbReference>
<accession>A0A1F5B2I7</accession>
<dbReference type="SMART" id="SM00841">
    <property type="entry name" value="Elong-fact-P_C"/>
    <property type="match status" value="1"/>
</dbReference>
<dbReference type="Gene3D" id="2.30.30.30">
    <property type="match status" value="1"/>
</dbReference>
<dbReference type="GO" id="GO:0003746">
    <property type="term" value="F:translation elongation factor activity"/>
    <property type="evidence" value="ECO:0007669"/>
    <property type="project" value="UniProtKB-KW"/>
</dbReference>
<dbReference type="SUPFAM" id="SSF50104">
    <property type="entry name" value="Translation proteins SH3-like domain"/>
    <property type="match status" value="1"/>
</dbReference>
<keyword evidence="6" id="KW-0648">Protein biosynthesis</keyword>
<dbReference type="InterPro" id="IPR015365">
    <property type="entry name" value="Elong-fact-P_C"/>
</dbReference>
<name>A0A1F5B2I7_9BACT</name>
<evidence type="ECO:0000313" key="8">
    <source>
        <dbReference type="EMBL" id="OGD24847.1"/>
    </source>
</evidence>
<evidence type="ECO:0000256" key="3">
    <source>
        <dbReference type="ARBA" id="ARBA00009479"/>
    </source>
</evidence>
<sequence>MLSINDFQNGIYIVFEDAPYEVLEVRHLHIGRGGSSIQTKLKNLKTGAVLNRNFKPSDVFEEADTLKQKVKYLYNHRDEYWFAEANNPANPAQRGEARPTQVGRRFKLSQEQIGSAINFLKPNIIVEALNFKGVILNITLPIKMDFKVTEAPPATRGNTAQGGTKTVTIETDAQINTPLFINEGDIIRINTTTGEYVERMEKRK</sequence>
<evidence type="ECO:0000256" key="5">
    <source>
        <dbReference type="ARBA" id="ARBA00022768"/>
    </source>
</evidence>
<dbReference type="PANTHER" id="PTHR30053">
    <property type="entry name" value="ELONGATION FACTOR P"/>
    <property type="match status" value="1"/>
</dbReference>
<dbReference type="InterPro" id="IPR012340">
    <property type="entry name" value="NA-bd_OB-fold"/>
</dbReference>
<dbReference type="GO" id="GO:0043043">
    <property type="term" value="P:peptide biosynthetic process"/>
    <property type="evidence" value="ECO:0007669"/>
    <property type="project" value="InterPro"/>
</dbReference>
<evidence type="ECO:0000256" key="6">
    <source>
        <dbReference type="ARBA" id="ARBA00022917"/>
    </source>
</evidence>
<dbReference type="Pfam" id="PF08207">
    <property type="entry name" value="EFP_N"/>
    <property type="match status" value="1"/>
</dbReference>
<comment type="subcellular location">
    <subcellularLocation>
        <location evidence="1">Cytoplasm</location>
    </subcellularLocation>
</comment>
<dbReference type="Gene3D" id="2.40.50.140">
    <property type="entry name" value="Nucleic acid-binding proteins"/>
    <property type="match status" value="1"/>
</dbReference>
<feature type="domain" description="Elongation factor P C-terminal" evidence="7">
    <location>
        <begin position="144"/>
        <end position="199"/>
    </location>
</feature>
<dbReference type="AlphaFoldDB" id="A0A1F5B2I7"/>